<proteinExistence type="predicted"/>
<organism evidence="1 2">
    <name type="scientific">Venturia nashicola</name>
    <dbReference type="NCBI Taxonomy" id="86259"/>
    <lineage>
        <taxon>Eukaryota</taxon>
        <taxon>Fungi</taxon>
        <taxon>Dikarya</taxon>
        <taxon>Ascomycota</taxon>
        <taxon>Pezizomycotina</taxon>
        <taxon>Dothideomycetes</taxon>
        <taxon>Pleosporomycetidae</taxon>
        <taxon>Venturiales</taxon>
        <taxon>Venturiaceae</taxon>
        <taxon>Venturia</taxon>
    </lineage>
</organism>
<keyword evidence="2" id="KW-1185">Reference proteome</keyword>
<dbReference type="AlphaFoldDB" id="A0A4Z1P589"/>
<evidence type="ECO:0000313" key="2">
    <source>
        <dbReference type="Proteomes" id="UP000298493"/>
    </source>
</evidence>
<name>A0A4Z1P589_9PEZI</name>
<gene>
    <name evidence="1" type="ORF">E6O75_ATG09752</name>
</gene>
<sequence length="161" mass="18682">MALLWVYTTPEIVIFELTQNRALPEARLSALKFSDDCDDLVRDIQLPRLWYLSTLKISHPEKVTLSVIQVSGKTLPSHSDGLYFKVCHVRFELDNDRSMARYSTRGRRTVMYKAHREASSLPEIYVHCKTLQKWALAQNKKSFPHTERVLQTRDDQAPAHV</sequence>
<comment type="caution">
    <text evidence="1">The sequence shown here is derived from an EMBL/GenBank/DDBJ whole genome shotgun (WGS) entry which is preliminary data.</text>
</comment>
<protein>
    <submittedName>
        <fullName evidence="1">Uncharacterized protein</fullName>
    </submittedName>
</protein>
<dbReference type="EMBL" id="SNSC02000017">
    <property type="protein sequence ID" value="TID16986.1"/>
    <property type="molecule type" value="Genomic_DNA"/>
</dbReference>
<reference evidence="1 2" key="1">
    <citation type="submission" date="2019-04" db="EMBL/GenBank/DDBJ databases">
        <title>High contiguity whole genome sequence and gene annotation resource for two Venturia nashicola isolates.</title>
        <authorList>
            <person name="Prokchorchik M."/>
            <person name="Won K."/>
            <person name="Lee Y."/>
            <person name="Choi E.D."/>
            <person name="Segonzac C."/>
            <person name="Sohn K.H."/>
        </authorList>
    </citation>
    <scope>NUCLEOTIDE SEQUENCE [LARGE SCALE GENOMIC DNA]</scope>
    <source>
        <strain evidence="1 2">PRI2</strain>
    </source>
</reference>
<evidence type="ECO:0000313" key="1">
    <source>
        <dbReference type="EMBL" id="TID16986.1"/>
    </source>
</evidence>
<accession>A0A4Z1P589</accession>
<dbReference type="Proteomes" id="UP000298493">
    <property type="component" value="Unassembled WGS sequence"/>
</dbReference>